<evidence type="ECO:0000256" key="3">
    <source>
        <dbReference type="ARBA" id="ARBA00001941"/>
    </source>
</evidence>
<name>E8R955_DESM0</name>
<comment type="subunit">
    <text evidence="4">Homodimer.</text>
</comment>
<dbReference type="InterPro" id="IPR039356">
    <property type="entry name" value="YfbR/HDDC2"/>
</dbReference>
<sequence precursor="true">MNLKYILNLRHIPRTGWVLRGVPPAVAESVADHIFLTTLIAMDIAERLGSMGVRIDKARVLAMSIIHDIPEAVTGDVVRQVKHGVEEYFSMVESKAIEELGLQGYSELYDELSKAGSLEALVVKAADDIATILEGSRLVDTGYRQVEEIVVNVRDHLYRLINEKANGDLKGILHQVVSEYMGST</sequence>
<evidence type="ECO:0000259" key="8">
    <source>
        <dbReference type="SMART" id="SM00471"/>
    </source>
</evidence>
<dbReference type="PANTHER" id="PTHR11845:SF13">
    <property type="entry name" value="5'-DEOXYNUCLEOTIDASE HDDC2"/>
    <property type="match status" value="1"/>
</dbReference>
<keyword evidence="7 9" id="KW-0378">Hydrolase</keyword>
<dbReference type="STRING" id="765177.Desmu_0725"/>
<dbReference type="InterPro" id="IPR006674">
    <property type="entry name" value="HD_domain"/>
</dbReference>
<evidence type="ECO:0000256" key="1">
    <source>
        <dbReference type="ARBA" id="ARBA00001638"/>
    </source>
</evidence>
<evidence type="ECO:0000256" key="7">
    <source>
        <dbReference type="ARBA" id="ARBA00022801"/>
    </source>
</evidence>
<dbReference type="HOGENOM" id="CLU_039453_4_2_2"/>
<gene>
    <name evidence="9" type="ordered locus">Desmu_0725</name>
</gene>
<comment type="cofactor">
    <cofactor evidence="3">
        <name>Co(2+)</name>
        <dbReference type="ChEBI" id="CHEBI:48828"/>
    </cofactor>
</comment>
<dbReference type="RefSeq" id="WP_013562253.1">
    <property type="nucleotide sequence ID" value="NC_014961.1"/>
</dbReference>
<dbReference type="Proteomes" id="UP000001068">
    <property type="component" value="Chromosome"/>
</dbReference>
<dbReference type="KEGG" id="dmu:Desmu_0725"/>
<dbReference type="GO" id="GO:0002953">
    <property type="term" value="F:5'-deoxynucleotidase activity"/>
    <property type="evidence" value="ECO:0007669"/>
    <property type="project" value="UniProtKB-EC"/>
</dbReference>
<dbReference type="PANTHER" id="PTHR11845">
    <property type="entry name" value="5'-DEOXYNUCLEOTIDASE HDDC2"/>
    <property type="match status" value="1"/>
</dbReference>
<evidence type="ECO:0000313" key="9">
    <source>
        <dbReference type="EMBL" id="ADV65031.1"/>
    </source>
</evidence>
<dbReference type="SUPFAM" id="SSF109604">
    <property type="entry name" value="HD-domain/PDEase-like"/>
    <property type="match status" value="1"/>
</dbReference>
<evidence type="ECO:0000256" key="4">
    <source>
        <dbReference type="ARBA" id="ARBA00011738"/>
    </source>
</evidence>
<dbReference type="EC" id="3.1.3.89" evidence="5"/>
<protein>
    <recommendedName>
        <fullName evidence="5">5'-deoxynucleotidase</fullName>
        <ecNumber evidence="5">3.1.3.89</ecNumber>
    </recommendedName>
</protein>
<dbReference type="Gene3D" id="1.10.3210.10">
    <property type="entry name" value="Hypothetical protein af1432"/>
    <property type="match status" value="1"/>
</dbReference>
<reference evidence="10" key="1">
    <citation type="submission" date="2010-11" db="EMBL/GenBank/DDBJ databases">
        <title>The complete genome of Desulfurococcus mucosus DSM 2162.</title>
        <authorList>
            <consortium name="US DOE Joint Genome Institute (JGI-PGF)"/>
            <person name="Lucas S."/>
            <person name="Copeland A."/>
            <person name="Lapidus A."/>
            <person name="Bruce D."/>
            <person name="Goodwin L."/>
            <person name="Pitluck S."/>
            <person name="Kyrpides N."/>
            <person name="Mavromatis K."/>
            <person name="Pagani I."/>
            <person name="Ivanova N."/>
            <person name="Ovchinnikova G."/>
            <person name="Chertkov O."/>
            <person name="Held B."/>
            <person name="Brettin T."/>
            <person name="Detter J.C."/>
            <person name="Tapia R."/>
            <person name="Han C."/>
            <person name="Land M."/>
            <person name="Hauser L."/>
            <person name="Markowitz V."/>
            <person name="Cheng J.-F."/>
            <person name="Hugenholtz P."/>
            <person name="Woyke T."/>
            <person name="Wu D."/>
            <person name="Wirth R."/>
            <person name="Bilek Y."/>
            <person name="Hader T."/>
            <person name="Klenk H.-P."/>
            <person name="Eisen J.A."/>
        </authorList>
    </citation>
    <scope>NUCLEOTIDE SEQUENCE [LARGE SCALE GENOMIC DNA]</scope>
    <source>
        <strain evidence="10">ATCC 35584 / DSM 2162 / JCM 9187 / O7/1</strain>
    </source>
</reference>
<evidence type="ECO:0000313" key="10">
    <source>
        <dbReference type="Proteomes" id="UP000001068"/>
    </source>
</evidence>
<comment type="catalytic activity">
    <reaction evidence="1">
        <text>a 2'-deoxyribonucleoside 5'-phosphate + H2O = a 2'-deoxyribonucleoside + phosphate</text>
        <dbReference type="Rhea" id="RHEA:36167"/>
        <dbReference type="ChEBI" id="CHEBI:15377"/>
        <dbReference type="ChEBI" id="CHEBI:18274"/>
        <dbReference type="ChEBI" id="CHEBI:43474"/>
        <dbReference type="ChEBI" id="CHEBI:65317"/>
        <dbReference type="EC" id="3.1.3.89"/>
    </reaction>
</comment>
<evidence type="ECO:0000256" key="2">
    <source>
        <dbReference type="ARBA" id="ARBA00001936"/>
    </source>
</evidence>
<comment type="cofactor">
    <cofactor evidence="2">
        <name>Mn(2+)</name>
        <dbReference type="ChEBI" id="CHEBI:29035"/>
    </cofactor>
</comment>
<keyword evidence="6" id="KW-0479">Metal-binding</keyword>
<dbReference type="EMBL" id="CP002363">
    <property type="protein sequence ID" value="ADV65031.1"/>
    <property type="molecule type" value="Genomic_DNA"/>
</dbReference>
<dbReference type="InterPro" id="IPR003607">
    <property type="entry name" value="HD/PDEase_dom"/>
</dbReference>
<evidence type="ECO:0000256" key="5">
    <source>
        <dbReference type="ARBA" id="ARBA00012964"/>
    </source>
</evidence>
<dbReference type="GeneID" id="10153420"/>
<evidence type="ECO:0000256" key="6">
    <source>
        <dbReference type="ARBA" id="ARBA00022723"/>
    </source>
</evidence>
<reference evidence="9 10" key="2">
    <citation type="journal article" date="2011" name="Stand. Genomic Sci.">
        <title>Complete genome sequence of Desulfurococcus mucosus type strain (O7/1).</title>
        <authorList>
            <person name="Wirth R."/>
            <person name="Chertkov O."/>
            <person name="Held B."/>
            <person name="Lapidus A."/>
            <person name="Nolan M."/>
            <person name="Lucas S."/>
            <person name="Hammon N."/>
            <person name="Deshpande S."/>
            <person name="Cheng J.F."/>
            <person name="Tapia R."/>
            <person name="Han C."/>
            <person name="Goodwin L."/>
            <person name="Pitluck S."/>
            <person name="Liolios K."/>
            <person name="Ioanna P."/>
            <person name="Ivanova N."/>
            <person name="Mavromatis K."/>
            <person name="Mikhailova N."/>
            <person name="Pati A."/>
            <person name="Chen A."/>
            <person name="Palaniappan K."/>
            <person name="Land M."/>
            <person name="Hauser L."/>
            <person name="Chang Y.J."/>
            <person name="Jeffries C.D."/>
            <person name="Bilek Y."/>
            <person name="Hader T."/>
            <person name="Rohde M."/>
            <person name="Spring S."/>
            <person name="Sikorski J."/>
            <person name="Goker M."/>
            <person name="Woyke T."/>
            <person name="Bristow J."/>
            <person name="Eisen J.A."/>
            <person name="Markowitz V."/>
            <person name="Hugenholtz P."/>
            <person name="Kyrpides N.C."/>
            <person name="Klenk H.P."/>
        </authorList>
    </citation>
    <scope>NUCLEOTIDE SEQUENCE [LARGE SCALE GENOMIC DNA]</scope>
    <source>
        <strain evidence="10">ATCC 35584 / DSM 2162 / JCM 9187 / O7/1</strain>
    </source>
</reference>
<dbReference type="SMART" id="SM00471">
    <property type="entry name" value="HDc"/>
    <property type="match status" value="1"/>
</dbReference>
<keyword evidence="10" id="KW-1185">Reference proteome</keyword>
<dbReference type="eggNOG" id="arCOG04311">
    <property type="taxonomic scope" value="Archaea"/>
</dbReference>
<organism evidence="9 10">
    <name type="scientific">Desulfurococcus mucosus (strain ATCC 35584 / DSM 2162 / JCM 9187 / O7/1)</name>
    <dbReference type="NCBI Taxonomy" id="765177"/>
    <lineage>
        <taxon>Archaea</taxon>
        <taxon>Thermoproteota</taxon>
        <taxon>Thermoprotei</taxon>
        <taxon>Desulfurococcales</taxon>
        <taxon>Desulfurococcaceae</taxon>
        <taxon>Desulfurococcus</taxon>
    </lineage>
</organism>
<dbReference type="OrthoDB" id="46088at2157"/>
<accession>E8R955</accession>
<proteinExistence type="predicted"/>
<feature type="domain" description="HD/PDEase" evidence="8">
    <location>
        <begin position="26"/>
        <end position="141"/>
    </location>
</feature>
<dbReference type="AlphaFoldDB" id="E8R955"/>
<dbReference type="GO" id="GO:0046872">
    <property type="term" value="F:metal ion binding"/>
    <property type="evidence" value="ECO:0007669"/>
    <property type="project" value="UniProtKB-KW"/>
</dbReference>
<dbReference type="Pfam" id="PF13023">
    <property type="entry name" value="HD_3"/>
    <property type="match status" value="1"/>
</dbReference>